<evidence type="ECO:0000313" key="4">
    <source>
        <dbReference type="Proteomes" id="UP000005709"/>
    </source>
</evidence>
<keyword evidence="2" id="KW-0732">Signal</keyword>
<reference evidence="3 4" key="1">
    <citation type="submission" date="2009-07" db="EMBL/GenBank/DDBJ databases">
        <authorList>
            <person name="Madupu R."/>
            <person name="Sebastian Y."/>
            <person name="Durkin A.S."/>
            <person name="Torralba M."/>
            <person name="Methe B."/>
            <person name="Sutton G.G."/>
            <person name="Strausberg R.L."/>
            <person name="Nelson K.E."/>
        </authorList>
    </citation>
    <scope>NUCLEOTIDE SEQUENCE [LARGE SCALE GENOMIC DNA]</scope>
    <source>
        <strain evidence="3 4">RM3268</strain>
    </source>
</reference>
<dbReference type="EMBL" id="ACYG01000030">
    <property type="protein sequence ID" value="EEV16716.1"/>
    <property type="molecule type" value="Genomic_DNA"/>
</dbReference>
<dbReference type="AlphaFoldDB" id="C8PKV7"/>
<evidence type="ECO:0008006" key="5">
    <source>
        <dbReference type="Google" id="ProtNLM"/>
    </source>
</evidence>
<dbReference type="RefSeq" id="WP_005873043.1">
    <property type="nucleotide sequence ID" value="NZ_ACYG01000030.1"/>
</dbReference>
<accession>C8PKV7</accession>
<evidence type="ECO:0000256" key="2">
    <source>
        <dbReference type="SAM" id="SignalP"/>
    </source>
</evidence>
<organism evidence="3 4">
    <name type="scientific">Campylobacter gracilis RM3268</name>
    <dbReference type="NCBI Taxonomy" id="553220"/>
    <lineage>
        <taxon>Bacteria</taxon>
        <taxon>Pseudomonadati</taxon>
        <taxon>Campylobacterota</taxon>
        <taxon>Epsilonproteobacteria</taxon>
        <taxon>Campylobacterales</taxon>
        <taxon>Campylobacteraceae</taxon>
        <taxon>Campylobacter</taxon>
    </lineage>
</organism>
<keyword evidence="4" id="KW-1185">Reference proteome</keyword>
<dbReference type="Proteomes" id="UP000005709">
    <property type="component" value="Unassembled WGS sequence"/>
</dbReference>
<comment type="caution">
    <text evidence="3">The sequence shown here is derived from an EMBL/GenBank/DDBJ whole genome shotgun (WGS) entry which is preliminary data.</text>
</comment>
<sequence length="504" mass="53597">MTGFANKAKFKIFAVCVCIGFSGLSLSASELEGRWSIVSVTAQGQTFKTARQKCLEGSFIEASGDSARLSLSSANGNSCEKAEHDFALKSLGGGRYSLGGGELRLNNGSLEYKQGADGDEIVFTFKKDEVNLAGIVNGAVNQAGLDGSNLSGIEGRWELVSLKAQGQSFKVAGQKCFSDSFFEISGDEATVGIVGVNPDGSCNKSAGKSGYESLGGGKYALSAKGLGEFWLRDGMLEYKQVADGQEILFVFKKSAAQAGYSANSAQTKSSSNLSKPAKDPSVKHSSAGASKKGSGVFGGTKFNMLLNTSEDYSFYLRDDGTYASRLEKPDWRTRIDGTYKVKDGILTITSNDDYDTSYYCENDDCTFLWNSIGTGYYMFQAQISSQMPKDCFSFRKASSSSLHGWSGGSDTVSVGVSGYYCFDGKGRFNSGGSSYATATSGTAGGGIGGGSSKSRSDEGSYTLDQGELTLKYDDGTVVRHSFFYTSPRSKDNKAMAIIDGEVYR</sequence>
<feature type="signal peptide" evidence="2">
    <location>
        <begin position="1"/>
        <end position="27"/>
    </location>
</feature>
<evidence type="ECO:0000256" key="1">
    <source>
        <dbReference type="SAM" id="MobiDB-lite"/>
    </source>
</evidence>
<proteinExistence type="predicted"/>
<gene>
    <name evidence="3" type="ORF">CAMGR0001_0330</name>
</gene>
<dbReference type="eggNOG" id="COG3015">
    <property type="taxonomic scope" value="Bacteria"/>
</dbReference>
<protein>
    <recommendedName>
        <fullName evidence="5">Lipocalin-like domain-containing protein</fullName>
    </recommendedName>
</protein>
<feature type="region of interest" description="Disordered" evidence="1">
    <location>
        <begin position="266"/>
        <end position="291"/>
    </location>
</feature>
<evidence type="ECO:0000313" key="3">
    <source>
        <dbReference type="EMBL" id="EEV16716.1"/>
    </source>
</evidence>
<feature type="chain" id="PRO_5002990025" description="Lipocalin-like domain-containing protein" evidence="2">
    <location>
        <begin position="28"/>
        <end position="504"/>
    </location>
</feature>
<name>C8PKV7_9BACT</name>